<dbReference type="PANTHER" id="PTHR30026">
    <property type="entry name" value="OUTER MEMBRANE PROTEIN TOLC"/>
    <property type="match status" value="1"/>
</dbReference>
<keyword evidence="6" id="KW-0472">Membrane</keyword>
<organism evidence="10 11">
    <name type="scientific">Proteiniphilum saccharofermentans</name>
    <dbReference type="NCBI Taxonomy" id="1642647"/>
    <lineage>
        <taxon>Bacteria</taxon>
        <taxon>Pseudomonadati</taxon>
        <taxon>Bacteroidota</taxon>
        <taxon>Bacteroidia</taxon>
        <taxon>Bacteroidales</taxon>
        <taxon>Dysgonomonadaceae</taxon>
        <taxon>Proteiniphilum</taxon>
    </lineage>
</organism>
<evidence type="ECO:0000256" key="6">
    <source>
        <dbReference type="ARBA" id="ARBA00023136"/>
    </source>
</evidence>
<dbReference type="PANTHER" id="PTHR30026:SF20">
    <property type="entry name" value="OUTER MEMBRANE PROTEIN TOLC"/>
    <property type="match status" value="1"/>
</dbReference>
<evidence type="ECO:0000256" key="5">
    <source>
        <dbReference type="ARBA" id="ARBA00022692"/>
    </source>
</evidence>
<dbReference type="Gene3D" id="1.20.1600.10">
    <property type="entry name" value="Outer membrane efflux proteins (OEP)"/>
    <property type="match status" value="1"/>
</dbReference>
<dbReference type="RefSeq" id="WP_076929884.1">
    <property type="nucleotide sequence ID" value="NZ_LT605205.1"/>
</dbReference>
<sequence length="494" mass="56889">MQKLFLLCICLFASSPLLYSQSVHALTLEESIEIAKSKSYSMLKLGEDLKIAEYNLKSATSRLKTHIDMTIGAPQYTETIESWKDTTGITFYYPMKELGYSTVLTINQPLPTDGNIFIQNMLSSGENLNSNFRSSRLRSRIGFSQPLHSFYAYNNIRSTLKRAELDYERSSKQYKREELNLVYQVSSAYYNLLSLQRSTEIAHLDLERQMDAHEISQNKYAAGLIREVDALQMEVDLAEAQNNHDIAVLNEVSAKNSFKELLGLDLDDSVTLNNELDYQIIVVDPEKAIEMALKNRLEVREQEIQIELQKLNIKQQKSNGMIRGSIDAYFERAGIDQQTDIGLFSSIRNSYRNLVDRNSSYGVGLTITIPILDWGENRALVRASESRLKQYNYRKEEVEREIETEVKNLIASINSNLKRLQVLEKNVLVAEKSFEITRQRFSDGDIDSQSLALERNRLNNAYTSHLRAYINYQLSLADLMRKTFYDFQNQLEVE</sequence>
<dbReference type="Pfam" id="PF02321">
    <property type="entry name" value="OEP"/>
    <property type="match status" value="2"/>
</dbReference>
<evidence type="ECO:0000256" key="8">
    <source>
        <dbReference type="SAM" id="Coils"/>
    </source>
</evidence>
<keyword evidence="4" id="KW-1134">Transmembrane beta strand</keyword>
<keyword evidence="8" id="KW-0175">Coiled coil</keyword>
<proteinExistence type="inferred from homology"/>
<evidence type="ECO:0000256" key="1">
    <source>
        <dbReference type="ARBA" id="ARBA00004442"/>
    </source>
</evidence>
<protein>
    <submittedName>
        <fullName evidence="10">Outer membrane protein TolC</fullName>
    </submittedName>
</protein>
<dbReference type="AlphaFoldDB" id="A0A1R3T265"/>
<dbReference type="InterPro" id="IPR003423">
    <property type="entry name" value="OMP_efflux"/>
</dbReference>
<evidence type="ECO:0000313" key="11">
    <source>
        <dbReference type="Proteomes" id="UP000187464"/>
    </source>
</evidence>
<dbReference type="GO" id="GO:1990281">
    <property type="term" value="C:efflux pump complex"/>
    <property type="evidence" value="ECO:0007669"/>
    <property type="project" value="TreeGrafter"/>
</dbReference>
<accession>A0A1R3T265</accession>
<keyword evidence="7" id="KW-0998">Cell outer membrane</keyword>
<evidence type="ECO:0000256" key="2">
    <source>
        <dbReference type="ARBA" id="ARBA00007613"/>
    </source>
</evidence>
<comment type="similarity">
    <text evidence="2">Belongs to the outer membrane factor (OMF) (TC 1.B.17) family.</text>
</comment>
<keyword evidence="9" id="KW-0732">Signal</keyword>
<dbReference type="InterPro" id="IPR051906">
    <property type="entry name" value="TolC-like"/>
</dbReference>
<dbReference type="STRING" id="1642647.PSM36_1289"/>
<gene>
    <name evidence="10" type="ORF">PSM36_1289</name>
</gene>
<dbReference type="SUPFAM" id="SSF56954">
    <property type="entry name" value="Outer membrane efflux proteins (OEP)"/>
    <property type="match status" value="1"/>
</dbReference>
<feature type="coiled-coil region" evidence="8">
    <location>
        <begin position="153"/>
        <end position="180"/>
    </location>
</feature>
<feature type="chain" id="PRO_5012458527" evidence="9">
    <location>
        <begin position="26"/>
        <end position="494"/>
    </location>
</feature>
<name>A0A1R3T265_9BACT</name>
<reference evidence="10 11" key="1">
    <citation type="submission" date="2016-08" db="EMBL/GenBank/DDBJ databases">
        <authorList>
            <person name="Seilhamer J.J."/>
        </authorList>
    </citation>
    <scope>NUCLEOTIDE SEQUENCE [LARGE SCALE GENOMIC DNA]</scope>
    <source>
        <strain evidence="10">M3/6</strain>
    </source>
</reference>
<dbReference type="GO" id="GO:0015288">
    <property type="term" value="F:porin activity"/>
    <property type="evidence" value="ECO:0007669"/>
    <property type="project" value="TreeGrafter"/>
</dbReference>
<evidence type="ECO:0000256" key="4">
    <source>
        <dbReference type="ARBA" id="ARBA00022452"/>
    </source>
</evidence>
<feature type="coiled-coil region" evidence="8">
    <location>
        <begin position="381"/>
        <end position="408"/>
    </location>
</feature>
<dbReference type="GO" id="GO:0015562">
    <property type="term" value="F:efflux transmembrane transporter activity"/>
    <property type="evidence" value="ECO:0007669"/>
    <property type="project" value="InterPro"/>
</dbReference>
<keyword evidence="3" id="KW-0813">Transport</keyword>
<keyword evidence="11" id="KW-1185">Reference proteome</keyword>
<dbReference type="GO" id="GO:0009279">
    <property type="term" value="C:cell outer membrane"/>
    <property type="evidence" value="ECO:0007669"/>
    <property type="project" value="UniProtKB-SubCell"/>
</dbReference>
<dbReference type="KEGG" id="psac:PSM36_1289"/>
<evidence type="ECO:0000256" key="7">
    <source>
        <dbReference type="ARBA" id="ARBA00023237"/>
    </source>
</evidence>
<evidence type="ECO:0000256" key="3">
    <source>
        <dbReference type="ARBA" id="ARBA00022448"/>
    </source>
</evidence>
<comment type="subcellular location">
    <subcellularLocation>
        <location evidence="1">Cell outer membrane</location>
    </subcellularLocation>
</comment>
<evidence type="ECO:0000256" key="9">
    <source>
        <dbReference type="SAM" id="SignalP"/>
    </source>
</evidence>
<evidence type="ECO:0000313" key="10">
    <source>
        <dbReference type="EMBL" id="SCD20112.1"/>
    </source>
</evidence>
<keyword evidence="5" id="KW-0812">Transmembrane</keyword>
<dbReference type="Proteomes" id="UP000187464">
    <property type="component" value="Chromosome I"/>
</dbReference>
<feature type="signal peptide" evidence="9">
    <location>
        <begin position="1"/>
        <end position="25"/>
    </location>
</feature>
<dbReference type="EMBL" id="LT605205">
    <property type="protein sequence ID" value="SCD20112.1"/>
    <property type="molecule type" value="Genomic_DNA"/>
</dbReference>